<dbReference type="Pfam" id="PF00324">
    <property type="entry name" value="AA_permease"/>
    <property type="match status" value="2"/>
</dbReference>
<dbReference type="PANTHER" id="PTHR11827:SF73">
    <property type="entry name" value="KAZACHOC, ISOFORM G"/>
    <property type="match status" value="1"/>
</dbReference>
<proteinExistence type="inferred from homology"/>
<evidence type="ECO:0000256" key="13">
    <source>
        <dbReference type="ARBA" id="ARBA00023214"/>
    </source>
</evidence>
<dbReference type="Pfam" id="PF03522">
    <property type="entry name" value="SLC12"/>
    <property type="match status" value="3"/>
</dbReference>
<keyword evidence="3" id="KW-1003">Cell membrane</keyword>
<feature type="transmembrane region" description="Helical" evidence="16">
    <location>
        <begin position="231"/>
        <end position="250"/>
    </location>
</feature>
<dbReference type="GO" id="GO:0015379">
    <property type="term" value="F:potassium:chloride symporter activity"/>
    <property type="evidence" value="ECO:0007669"/>
    <property type="project" value="InterPro"/>
</dbReference>
<evidence type="ECO:0008006" key="21">
    <source>
        <dbReference type="Google" id="ProtNLM"/>
    </source>
</evidence>
<dbReference type="FunFam" id="1.20.1740.10:FF:000037">
    <property type="entry name" value="Uncharacterized protein, isoform F"/>
    <property type="match status" value="1"/>
</dbReference>
<keyword evidence="2" id="KW-0813">Transport</keyword>
<gene>
    <name evidence="19" type="ORF">V9T40_004885</name>
</gene>
<keyword evidence="6 16" id="KW-0812">Transmembrane</keyword>
<evidence type="ECO:0000313" key="20">
    <source>
        <dbReference type="Proteomes" id="UP001367676"/>
    </source>
</evidence>
<dbReference type="InterPro" id="IPR000076">
    <property type="entry name" value="KCL_cotranspt"/>
</dbReference>
<dbReference type="GO" id="GO:0005886">
    <property type="term" value="C:plasma membrane"/>
    <property type="evidence" value="ECO:0007669"/>
    <property type="project" value="UniProtKB-SubCell"/>
</dbReference>
<evidence type="ECO:0000256" key="2">
    <source>
        <dbReference type="ARBA" id="ARBA00022448"/>
    </source>
</evidence>
<dbReference type="AlphaFoldDB" id="A0AAN9Y2H0"/>
<evidence type="ECO:0000256" key="5">
    <source>
        <dbReference type="ARBA" id="ARBA00022553"/>
    </source>
</evidence>
<feature type="domain" description="Amino acid permease/ SLC12A" evidence="17">
    <location>
        <begin position="81"/>
        <end position="249"/>
    </location>
</feature>
<evidence type="ECO:0000256" key="12">
    <source>
        <dbReference type="ARBA" id="ARBA00023180"/>
    </source>
</evidence>
<comment type="caution">
    <text evidence="19">The sequence shown here is derived from an EMBL/GenBank/DDBJ whole genome shotgun (WGS) entry which is preliminary data.</text>
</comment>
<comment type="subcellular location">
    <subcellularLocation>
        <location evidence="1">Cell membrane</location>
        <topology evidence="1">Multi-pass membrane protein</topology>
    </subcellularLocation>
</comment>
<organism evidence="19 20">
    <name type="scientific">Parthenolecanium corni</name>
    <dbReference type="NCBI Taxonomy" id="536013"/>
    <lineage>
        <taxon>Eukaryota</taxon>
        <taxon>Metazoa</taxon>
        <taxon>Ecdysozoa</taxon>
        <taxon>Arthropoda</taxon>
        <taxon>Hexapoda</taxon>
        <taxon>Insecta</taxon>
        <taxon>Pterygota</taxon>
        <taxon>Neoptera</taxon>
        <taxon>Paraneoptera</taxon>
        <taxon>Hemiptera</taxon>
        <taxon>Sternorrhyncha</taxon>
        <taxon>Coccoidea</taxon>
        <taxon>Coccidae</taxon>
        <taxon>Parthenolecanium</taxon>
    </lineage>
</organism>
<dbReference type="InterPro" id="IPR018491">
    <property type="entry name" value="SLC12_C"/>
</dbReference>
<keyword evidence="5" id="KW-0597">Phosphoprotein</keyword>
<evidence type="ECO:0000256" key="15">
    <source>
        <dbReference type="ARBA" id="ARBA00047825"/>
    </source>
</evidence>
<keyword evidence="11 16" id="KW-0472">Membrane</keyword>
<dbReference type="Proteomes" id="UP001367676">
    <property type="component" value="Unassembled WGS sequence"/>
</dbReference>
<feature type="transmembrane region" description="Helical" evidence="16">
    <location>
        <begin position="557"/>
        <end position="574"/>
    </location>
</feature>
<keyword evidence="8" id="KW-0630">Potassium</keyword>
<comment type="similarity">
    <text evidence="14">Belongs to the SLC12A transporter family. K/Cl co-transporter subfamily.</text>
</comment>
<evidence type="ECO:0000256" key="16">
    <source>
        <dbReference type="SAM" id="Phobius"/>
    </source>
</evidence>
<evidence type="ECO:0000256" key="1">
    <source>
        <dbReference type="ARBA" id="ARBA00004651"/>
    </source>
</evidence>
<evidence type="ECO:0000256" key="14">
    <source>
        <dbReference type="ARBA" id="ARBA00046331"/>
    </source>
</evidence>
<feature type="domain" description="SLC12A transporter C-terminal" evidence="18">
    <location>
        <begin position="784"/>
        <end position="914"/>
    </location>
</feature>
<dbReference type="EMBL" id="JBBCAQ010000032">
    <property type="protein sequence ID" value="KAK7583922.1"/>
    <property type="molecule type" value="Genomic_DNA"/>
</dbReference>
<reference evidence="19 20" key="1">
    <citation type="submission" date="2024-03" db="EMBL/GenBank/DDBJ databases">
        <title>Adaptation during the transition from Ophiocordyceps entomopathogen to insect associate is accompanied by gene loss and intensified selection.</title>
        <authorList>
            <person name="Ward C.M."/>
            <person name="Onetto C.A."/>
            <person name="Borneman A.R."/>
        </authorList>
    </citation>
    <scope>NUCLEOTIDE SEQUENCE [LARGE SCALE GENOMIC DNA]</scope>
    <source>
        <strain evidence="19">AWRI1</strain>
        <tissue evidence="19">Single Adult Female</tissue>
    </source>
</reference>
<dbReference type="InterPro" id="IPR004841">
    <property type="entry name" value="AA-permease/SLC12A_dom"/>
</dbReference>
<dbReference type="GO" id="GO:0045202">
    <property type="term" value="C:synapse"/>
    <property type="evidence" value="ECO:0007669"/>
    <property type="project" value="GOC"/>
</dbReference>
<dbReference type="GO" id="GO:0055075">
    <property type="term" value="P:potassium ion homeostasis"/>
    <property type="evidence" value="ECO:0007669"/>
    <property type="project" value="TreeGrafter"/>
</dbReference>
<keyword evidence="4" id="KW-0633">Potassium transport</keyword>
<evidence type="ECO:0000259" key="18">
    <source>
        <dbReference type="Pfam" id="PF03522"/>
    </source>
</evidence>
<keyword evidence="13" id="KW-0868">Chloride</keyword>
<sequence>MFESFASKLNDKNEDTLLCFTRIETWIKCPITPLDEEIDARPRAGTFLSSIANYSTTIPSPADPDAKPQRGGARMGTLVGVYLPCIQNIFGVILFIRLPWVVGTSGAVCGFIIVLTCCCVTMLTAISMSAIATNGVVPAGGSYFMIGRSLGPECGGAVGLLFYTGTTLAASMYIIGAVEIILTYMFPQLSIFGDFTKDNSIMYNNFRVYGTILLWILGFIVFVGVKFVNKFGALALACVLTSIVCVYIGIANNSYGSNKLHLCVLGNRLMKIDIDAIPCNKSNLRSAYCPANGPDSACDPYFLKENLTVLKGIRGLTSGVLKENLWPSFQVKDQIITSSKKLEDMEPPGRKVDSQIYIDITTSFTMLIGLFFPSVTGIMAGSNRSGDLANAQRSIPVGTILAIITTSSVYLSAVVLFAATVDNMLLRDKFGQSIGGRLVVANISWPNEWVILIGSALSSLGAGLQSLTGAPRLLQAIAKDGIIPFLSPFAVSSSRGEPTRALLITLCISQCGILLGNVDFLAPLLAMFFLMCYSFVNLACAFQTLLRTPNWRPRFKYYHWSLSLVGLTLCISVMFMSNWLYALLAMGLAVIIYKYIEYRGAEKEWGDGMRGLPLSAARFSLLRLEEAPPHTKNWRPQILLLAKLDDSYKPKYPKLFSFAAQLKAGKGLTVCVTVIPGDFTKCSGDATVAKQALRRIMDDEKVKGFADVLISKDPIEGLSHLIQTSGLGGLKPNTVIVAWPEGWNKPNNKNSWRIFLQTLRNIAAAKMAVLIPKGIKAFPDSNTKVAGHIDIWWIVHDGGILMLIPFLLKQHRTWKNCKLRIFTVAQMEDNSIQMKKDLKTFLYNLRIEADVEVIEMMDKDISAYTYERTLMMEQRNKLLRELHLKKKETFGVVQNIVDQHHFETKTPTKVRFQETPVEGIEIIFVSKQDTRTSDCERESFGGNNCTAESDADAKKSILSSKDNKLKCSAKQPPLTPYIFTAFLDSSLNRENYKNVSIVNPLRSNEYVEILLNFIIFSSDEGNVKRMHTAVKLNEVICSKSQDAKLVIFNLPGPPKDHSDDRESNYMEFLEVLTENLDCVLMVRGSGREVITIYS</sequence>
<feature type="transmembrane region" description="Helical" evidence="16">
    <location>
        <begin position="108"/>
        <end position="132"/>
    </location>
</feature>
<evidence type="ECO:0000256" key="4">
    <source>
        <dbReference type="ARBA" id="ARBA00022538"/>
    </source>
</evidence>
<feature type="transmembrane region" description="Helical" evidence="16">
    <location>
        <begin position="356"/>
        <end position="380"/>
    </location>
</feature>
<feature type="domain" description="SLC12A transporter C-terminal" evidence="18">
    <location>
        <begin position="653"/>
        <end position="771"/>
    </location>
</feature>
<feature type="domain" description="SLC12A transporter C-terminal" evidence="18">
    <location>
        <begin position="1024"/>
        <end position="1094"/>
    </location>
</feature>
<evidence type="ECO:0000256" key="6">
    <source>
        <dbReference type="ARBA" id="ARBA00022692"/>
    </source>
</evidence>
<feature type="domain" description="Amino acid permease/ SLC12A" evidence="17">
    <location>
        <begin position="361"/>
        <end position="639"/>
    </location>
</feature>
<dbReference type="NCBIfam" id="TIGR00930">
    <property type="entry name" value="2a30"/>
    <property type="match status" value="1"/>
</dbReference>
<dbReference type="GO" id="GO:0006884">
    <property type="term" value="P:cell volume homeostasis"/>
    <property type="evidence" value="ECO:0007669"/>
    <property type="project" value="TreeGrafter"/>
</dbReference>
<dbReference type="GO" id="GO:0007268">
    <property type="term" value="P:chemical synaptic transmission"/>
    <property type="evidence" value="ECO:0007669"/>
    <property type="project" value="TreeGrafter"/>
</dbReference>
<keyword evidence="20" id="KW-1185">Reference proteome</keyword>
<feature type="transmembrane region" description="Helical" evidence="16">
    <location>
        <begin position="160"/>
        <end position="186"/>
    </location>
</feature>
<evidence type="ECO:0000256" key="7">
    <source>
        <dbReference type="ARBA" id="ARBA00022847"/>
    </source>
</evidence>
<evidence type="ECO:0000313" key="19">
    <source>
        <dbReference type="EMBL" id="KAK7583922.1"/>
    </source>
</evidence>
<keyword evidence="12" id="KW-0325">Glycoprotein</keyword>
<keyword evidence="7" id="KW-0769">Symport</keyword>
<dbReference type="Gene3D" id="1.20.1740.10">
    <property type="entry name" value="Amino acid/polyamine transporter I"/>
    <property type="match status" value="1"/>
</dbReference>
<evidence type="ECO:0000256" key="10">
    <source>
        <dbReference type="ARBA" id="ARBA00023065"/>
    </source>
</evidence>
<feature type="transmembrane region" description="Helical" evidence="16">
    <location>
        <begin position="524"/>
        <end position="545"/>
    </location>
</feature>
<keyword evidence="9 16" id="KW-1133">Transmembrane helix</keyword>
<dbReference type="InterPro" id="IPR004842">
    <property type="entry name" value="SLC12A_fam"/>
</dbReference>
<evidence type="ECO:0000256" key="11">
    <source>
        <dbReference type="ARBA" id="ARBA00023136"/>
    </source>
</evidence>
<feature type="transmembrane region" description="Helical" evidence="16">
    <location>
        <begin position="75"/>
        <end position="96"/>
    </location>
</feature>
<feature type="transmembrane region" description="Helical" evidence="16">
    <location>
        <begin position="206"/>
        <end position="225"/>
    </location>
</feature>
<evidence type="ECO:0000256" key="9">
    <source>
        <dbReference type="ARBA" id="ARBA00022989"/>
    </source>
</evidence>
<name>A0AAN9Y2H0_9HEMI</name>
<accession>A0AAN9Y2H0</accession>
<evidence type="ECO:0000259" key="17">
    <source>
        <dbReference type="Pfam" id="PF00324"/>
    </source>
</evidence>
<protein>
    <recommendedName>
        <fullName evidence="21">Solute carrier family 12 member 6</fullName>
    </recommendedName>
</protein>
<evidence type="ECO:0000256" key="8">
    <source>
        <dbReference type="ARBA" id="ARBA00022958"/>
    </source>
</evidence>
<dbReference type="PRINTS" id="PR01081">
    <property type="entry name" value="KCLTRNSPORT"/>
</dbReference>
<evidence type="ECO:0000256" key="3">
    <source>
        <dbReference type="ARBA" id="ARBA00022475"/>
    </source>
</evidence>
<dbReference type="PANTHER" id="PTHR11827">
    <property type="entry name" value="SOLUTE CARRIER FAMILY 12, CATION COTRANSPORTERS"/>
    <property type="match status" value="1"/>
</dbReference>
<dbReference type="GO" id="GO:1990573">
    <property type="term" value="P:potassium ion import across plasma membrane"/>
    <property type="evidence" value="ECO:0007669"/>
    <property type="project" value="TreeGrafter"/>
</dbReference>
<keyword evidence="10" id="KW-0406">Ion transport</keyword>
<feature type="transmembrane region" description="Helical" evidence="16">
    <location>
        <begin position="400"/>
        <end position="421"/>
    </location>
</feature>
<comment type="catalytic activity">
    <reaction evidence="15">
        <text>K(+)(in) + chloride(in) = K(+)(out) + chloride(out)</text>
        <dbReference type="Rhea" id="RHEA:72427"/>
        <dbReference type="ChEBI" id="CHEBI:17996"/>
        <dbReference type="ChEBI" id="CHEBI:29103"/>
    </reaction>
</comment>
<dbReference type="GO" id="GO:0055064">
    <property type="term" value="P:chloride ion homeostasis"/>
    <property type="evidence" value="ECO:0007669"/>
    <property type="project" value="TreeGrafter"/>
</dbReference>